<evidence type="ECO:0000313" key="1">
    <source>
        <dbReference type="EMBL" id="PWJ93600.1"/>
    </source>
</evidence>
<dbReference type="GeneID" id="61049630"/>
<name>A0A8E2WG34_RHILI</name>
<protein>
    <submittedName>
        <fullName evidence="1">Uncharacterized protein</fullName>
    </submittedName>
</protein>
<evidence type="ECO:0000313" key="2">
    <source>
        <dbReference type="Proteomes" id="UP000245631"/>
    </source>
</evidence>
<dbReference type="RefSeq" id="WP_109658810.1">
    <property type="nucleotide sequence ID" value="NZ_QGGH01000001.1"/>
</dbReference>
<accession>A0A8E2WG34</accession>
<dbReference type="AlphaFoldDB" id="A0A8E2WG34"/>
<dbReference type="Proteomes" id="UP000245631">
    <property type="component" value="Unassembled WGS sequence"/>
</dbReference>
<comment type="caution">
    <text evidence="1">The sequence shown here is derived from an EMBL/GenBank/DDBJ whole genome shotgun (WGS) entry which is preliminary data.</text>
</comment>
<proteinExistence type="predicted"/>
<gene>
    <name evidence="1" type="ORF">C8D77_101279</name>
</gene>
<sequence>MSKRKTDFRSLKARRDIAMARPELRGTEATVVIVDDFAIQEAIKAGRYRKLPPKKRWRYQ</sequence>
<organism evidence="1 2">
    <name type="scientific">Rhizobium loti</name>
    <name type="common">Mesorhizobium loti</name>
    <dbReference type="NCBI Taxonomy" id="381"/>
    <lineage>
        <taxon>Bacteria</taxon>
        <taxon>Pseudomonadati</taxon>
        <taxon>Pseudomonadota</taxon>
        <taxon>Alphaproteobacteria</taxon>
        <taxon>Hyphomicrobiales</taxon>
        <taxon>Phyllobacteriaceae</taxon>
        <taxon>Mesorhizobium</taxon>
    </lineage>
</organism>
<dbReference type="EMBL" id="QGGH01000001">
    <property type="protein sequence ID" value="PWJ93600.1"/>
    <property type="molecule type" value="Genomic_DNA"/>
</dbReference>
<reference evidence="1 2" key="1">
    <citation type="submission" date="2018-05" db="EMBL/GenBank/DDBJ databases">
        <title>Genomic Encyclopedia of Type Strains, Phase IV (KMG-IV): sequencing the most valuable type-strain genomes for metagenomic binning, comparative biology and taxonomic classification.</title>
        <authorList>
            <person name="Goeker M."/>
        </authorList>
    </citation>
    <scope>NUCLEOTIDE SEQUENCE [LARGE SCALE GENOMIC DNA]</scope>
    <source>
        <strain evidence="1 2">DSM 2626</strain>
    </source>
</reference>